<feature type="transmembrane region" description="Helical" evidence="1">
    <location>
        <begin position="7"/>
        <end position="27"/>
    </location>
</feature>
<keyword evidence="1" id="KW-0812">Transmembrane</keyword>
<evidence type="ECO:0000256" key="1">
    <source>
        <dbReference type="SAM" id="Phobius"/>
    </source>
</evidence>
<dbReference type="EMBL" id="JBFSOO010000001">
    <property type="protein sequence ID" value="MEZ6852084.1"/>
    <property type="molecule type" value="Genomic_DNA"/>
</dbReference>
<organism evidence="2 3">
    <name type="scientific">Halodesulfovibrio aestuarii</name>
    <dbReference type="NCBI Taxonomy" id="126333"/>
    <lineage>
        <taxon>Bacteria</taxon>
        <taxon>Pseudomonadati</taxon>
        <taxon>Thermodesulfobacteriota</taxon>
        <taxon>Desulfovibrionia</taxon>
        <taxon>Desulfovibrionales</taxon>
        <taxon>Desulfovibrionaceae</taxon>
        <taxon>Halodesulfovibrio</taxon>
    </lineage>
</organism>
<feature type="transmembrane region" description="Helical" evidence="1">
    <location>
        <begin position="141"/>
        <end position="168"/>
    </location>
</feature>
<keyword evidence="1" id="KW-1133">Transmembrane helix</keyword>
<gene>
    <name evidence="2" type="ORF">AB2Z07_00825</name>
</gene>
<proteinExistence type="predicted"/>
<dbReference type="RefSeq" id="WP_371149755.1">
    <property type="nucleotide sequence ID" value="NZ_JBFSOO010000001.1"/>
</dbReference>
<name>A0ABV4JMW7_9BACT</name>
<evidence type="ECO:0008006" key="4">
    <source>
        <dbReference type="Google" id="ProtNLM"/>
    </source>
</evidence>
<evidence type="ECO:0000313" key="3">
    <source>
        <dbReference type="Proteomes" id="UP001568358"/>
    </source>
</evidence>
<comment type="caution">
    <text evidence="2">The sequence shown here is derived from an EMBL/GenBank/DDBJ whole genome shotgun (WGS) entry which is preliminary data.</text>
</comment>
<protein>
    <recommendedName>
        <fullName evidence="4">DUF975 family protein</fullName>
    </recommendedName>
</protein>
<accession>A0ABV4JMW7</accession>
<dbReference type="Proteomes" id="UP001568358">
    <property type="component" value="Unassembled WGS sequence"/>
</dbReference>
<keyword evidence="1" id="KW-0472">Membrane</keyword>
<keyword evidence="3" id="KW-1185">Reference proteome</keyword>
<reference evidence="2 3" key="1">
    <citation type="submission" date="2024-07" db="EMBL/GenBank/DDBJ databases">
        <title>Active virus-host system and metabolic interactions in a Lokiarchaeon culture.</title>
        <authorList>
            <person name="Ponce Toledo R.I."/>
            <person name="Rodrigues Oliveira T."/>
            <person name="Schleper C."/>
        </authorList>
    </citation>
    <scope>NUCLEOTIDE SEQUENCE [LARGE SCALE GENOMIC DNA]</scope>
    <source>
        <strain evidence="2 3">B35</strain>
    </source>
</reference>
<sequence>MKPFGKFILFTLIVISIGSAALLANTMDKVSYSRLLSGVTTFSIGILAVAGAWFAVMIPEYIRLARTIKSKQSSKEERERFDIDANIEELKVIRALQKNILLPIALSSFTLVTTMLLTLGLELFPHIKLISWMTNGDINFIFISKFIAIACLLLMYVALGVMVIALLYSPVSLSHRLERIYNIEKIFTRHPK</sequence>
<feature type="transmembrane region" description="Helical" evidence="1">
    <location>
        <begin position="100"/>
        <end position="121"/>
    </location>
</feature>
<evidence type="ECO:0000313" key="2">
    <source>
        <dbReference type="EMBL" id="MEZ6852084.1"/>
    </source>
</evidence>
<feature type="transmembrane region" description="Helical" evidence="1">
    <location>
        <begin position="39"/>
        <end position="62"/>
    </location>
</feature>